<dbReference type="GO" id="GO:0001653">
    <property type="term" value="F:peptide receptor activity"/>
    <property type="evidence" value="ECO:0007669"/>
    <property type="project" value="TreeGrafter"/>
</dbReference>
<sequence>MTFEAYSPLHTRTFRVTYGFTQCFALATWKLVSGANSSSLFIIFQAFSSVALTCVLDRLGTSTICRDIRLQVQSLLCLNVSFVCLLLAVSSGCQTFGFSGLLIMIWQIKDLENPTAFSKSTFYRSTSAGRLKHATSSLKNGKTGQYLCSPARSRDSASPRRGLRRLVQRNNSPTKELLDEAAKQNLVNLSHWYDRHSGRRGSSFRLFGGKDEEVEVLCVDDNAVDRAILRKLLKKHELKATCETSGESALLGLSKRFERGEDFPSLIVMDLFMSGMSGIETARKIRELYPLSAMPIIFLSSEEDPASIGQALDAGGNDYIAKPFTEDELIARIRVQVHMLEFWESKMRLARDSKLLKEILPSSVIHRLHLGENLIADSLPDVTVLFSDIVGFTDLAASVPTTDVVQMLDSLFRTFDDLTERHGVYKVETIGDAYMVVAGLDEGGRADNAERALSMARDMIAAAGSMLRPDRAALEIRVGLHAGPAYAGVVGTKRPRFCLFGDTINVASRMESTSFPQCIHVSSATRDRYASRDTPAGSPVEFVDLGLRKIKGKGHMRTWLAKEGAWERALSVAALGGR</sequence>
<gene>
    <name evidence="13" type="primary">RESD</name>
    <name evidence="13" type="ORF">TSPGSL018_2182</name>
</gene>
<comment type="similarity">
    <text evidence="8">Belongs to the adenylyl cyclase class-4/guanylyl cyclase family.</text>
</comment>
<evidence type="ECO:0000256" key="6">
    <source>
        <dbReference type="ARBA" id="ARBA00023239"/>
    </source>
</evidence>
<keyword evidence="3" id="KW-0547">Nucleotide-binding</keyword>
<keyword evidence="2 10" id="KW-0812">Transmembrane</keyword>
<dbReference type="Pfam" id="PF00211">
    <property type="entry name" value="Guanylate_cyc"/>
    <property type="match status" value="1"/>
</dbReference>
<organism evidence="13">
    <name type="scientific">Tetraselmis sp. GSL018</name>
    <dbReference type="NCBI Taxonomy" id="582737"/>
    <lineage>
        <taxon>Eukaryota</taxon>
        <taxon>Viridiplantae</taxon>
        <taxon>Chlorophyta</taxon>
        <taxon>core chlorophytes</taxon>
        <taxon>Chlorodendrophyceae</taxon>
        <taxon>Chlorodendrales</taxon>
        <taxon>Chlorodendraceae</taxon>
        <taxon>Tetraselmis</taxon>
    </lineage>
</organism>
<evidence type="ECO:0000256" key="2">
    <source>
        <dbReference type="ARBA" id="ARBA00022692"/>
    </source>
</evidence>
<evidence type="ECO:0000256" key="3">
    <source>
        <dbReference type="ARBA" id="ARBA00022741"/>
    </source>
</evidence>
<feature type="modified residue" description="4-aspartylphosphate" evidence="7">
    <location>
        <position position="270"/>
    </location>
</feature>
<keyword evidence="7" id="KW-0597">Phosphoprotein</keyword>
<dbReference type="SUPFAM" id="SSF52172">
    <property type="entry name" value="CheY-like"/>
    <property type="match status" value="1"/>
</dbReference>
<dbReference type="Gene3D" id="3.30.70.1230">
    <property type="entry name" value="Nucleotide cyclase"/>
    <property type="match status" value="1"/>
</dbReference>
<dbReference type="Gene3D" id="3.40.50.2300">
    <property type="match status" value="1"/>
</dbReference>
<evidence type="ECO:0000259" key="12">
    <source>
        <dbReference type="PROSITE" id="PS50125"/>
    </source>
</evidence>
<dbReference type="SMART" id="SM00044">
    <property type="entry name" value="CYCc"/>
    <property type="match status" value="1"/>
</dbReference>
<name>A0A061SFH5_9CHLO</name>
<dbReference type="GO" id="GO:0004016">
    <property type="term" value="F:adenylate cyclase activity"/>
    <property type="evidence" value="ECO:0007669"/>
    <property type="project" value="TreeGrafter"/>
</dbReference>
<dbReference type="InterPro" id="IPR029787">
    <property type="entry name" value="Nucleotide_cyclase"/>
</dbReference>
<dbReference type="GO" id="GO:0000160">
    <property type="term" value="P:phosphorelay signal transduction system"/>
    <property type="evidence" value="ECO:0007669"/>
    <property type="project" value="InterPro"/>
</dbReference>
<feature type="transmembrane region" description="Helical" evidence="10">
    <location>
        <begin position="76"/>
        <end position="106"/>
    </location>
</feature>
<evidence type="ECO:0000256" key="1">
    <source>
        <dbReference type="ARBA" id="ARBA00004370"/>
    </source>
</evidence>
<keyword evidence="4 10" id="KW-1133">Transmembrane helix</keyword>
<feature type="domain" description="Guanylate cyclase" evidence="12">
    <location>
        <begin position="383"/>
        <end position="511"/>
    </location>
</feature>
<feature type="domain" description="Response regulatory" evidence="11">
    <location>
        <begin position="215"/>
        <end position="337"/>
    </location>
</feature>
<dbReference type="PANTHER" id="PTHR11920:SF335">
    <property type="entry name" value="GUANYLATE CYCLASE"/>
    <property type="match status" value="1"/>
</dbReference>
<dbReference type="PANTHER" id="PTHR11920">
    <property type="entry name" value="GUANYLYL CYCLASE"/>
    <property type="match status" value="1"/>
</dbReference>
<dbReference type="GO" id="GO:0005886">
    <property type="term" value="C:plasma membrane"/>
    <property type="evidence" value="ECO:0007669"/>
    <property type="project" value="TreeGrafter"/>
</dbReference>
<dbReference type="SUPFAM" id="SSF55073">
    <property type="entry name" value="Nucleotide cyclase"/>
    <property type="match status" value="1"/>
</dbReference>
<comment type="subcellular location">
    <subcellularLocation>
        <location evidence="1">Membrane</location>
    </subcellularLocation>
</comment>
<dbReference type="GO" id="GO:0007168">
    <property type="term" value="P:receptor guanylyl cyclase signaling pathway"/>
    <property type="evidence" value="ECO:0007669"/>
    <property type="project" value="TreeGrafter"/>
</dbReference>
<evidence type="ECO:0000256" key="10">
    <source>
        <dbReference type="SAM" id="Phobius"/>
    </source>
</evidence>
<dbReference type="Pfam" id="PF00072">
    <property type="entry name" value="Response_reg"/>
    <property type="match status" value="1"/>
</dbReference>
<evidence type="ECO:0000256" key="9">
    <source>
        <dbReference type="SAM" id="MobiDB-lite"/>
    </source>
</evidence>
<dbReference type="CDD" id="cd17546">
    <property type="entry name" value="REC_hyHK_CKI1_RcsC-like"/>
    <property type="match status" value="1"/>
</dbReference>
<evidence type="ECO:0000256" key="4">
    <source>
        <dbReference type="ARBA" id="ARBA00022989"/>
    </source>
</evidence>
<dbReference type="PROSITE" id="PS00452">
    <property type="entry name" value="GUANYLATE_CYCLASE_1"/>
    <property type="match status" value="1"/>
</dbReference>
<dbReference type="EMBL" id="GBEZ01001014">
    <property type="protein sequence ID" value="JAC83922.1"/>
    <property type="molecule type" value="Transcribed_RNA"/>
</dbReference>
<dbReference type="AlphaFoldDB" id="A0A061SFH5"/>
<accession>A0A061SFH5</accession>
<feature type="transmembrane region" description="Helical" evidence="10">
    <location>
        <begin position="38"/>
        <end position="56"/>
    </location>
</feature>
<keyword evidence="5 10" id="KW-0472">Membrane</keyword>
<dbReference type="InterPro" id="IPR050401">
    <property type="entry name" value="Cyclic_nucleotide_synthase"/>
</dbReference>
<dbReference type="GO" id="GO:0000166">
    <property type="term" value="F:nucleotide binding"/>
    <property type="evidence" value="ECO:0007669"/>
    <property type="project" value="UniProtKB-KW"/>
</dbReference>
<dbReference type="PROSITE" id="PS50110">
    <property type="entry name" value="RESPONSE_REGULATORY"/>
    <property type="match status" value="1"/>
</dbReference>
<protein>
    <submittedName>
        <fullName evidence="13">Two-component system, OmpR family, response regulator ResD</fullName>
    </submittedName>
</protein>
<reference evidence="13" key="1">
    <citation type="submission" date="2014-05" db="EMBL/GenBank/DDBJ databases">
        <title>The transcriptome of the halophilic microalga Tetraselmis sp. GSL018 isolated from the Great Salt Lake, Utah.</title>
        <authorList>
            <person name="Jinkerson R.E."/>
            <person name="D'Adamo S."/>
            <person name="Posewitz M.C."/>
        </authorList>
    </citation>
    <scope>NUCLEOTIDE SEQUENCE</scope>
    <source>
        <strain evidence="13">GSL018</strain>
    </source>
</reference>
<evidence type="ECO:0000313" key="13">
    <source>
        <dbReference type="EMBL" id="JAC83922.1"/>
    </source>
</evidence>
<dbReference type="InterPro" id="IPR018297">
    <property type="entry name" value="A/G_cyclase_CS"/>
</dbReference>
<dbReference type="SMART" id="SM00448">
    <property type="entry name" value="REC"/>
    <property type="match status" value="1"/>
</dbReference>
<feature type="region of interest" description="Disordered" evidence="9">
    <location>
        <begin position="142"/>
        <end position="162"/>
    </location>
</feature>
<dbReference type="InterPro" id="IPR011006">
    <property type="entry name" value="CheY-like_superfamily"/>
</dbReference>
<dbReference type="InterPro" id="IPR001789">
    <property type="entry name" value="Sig_transdc_resp-reg_receiver"/>
</dbReference>
<evidence type="ECO:0000256" key="7">
    <source>
        <dbReference type="PROSITE-ProRule" id="PRU00169"/>
    </source>
</evidence>
<proteinExistence type="inferred from homology"/>
<evidence type="ECO:0000259" key="11">
    <source>
        <dbReference type="PROSITE" id="PS50110"/>
    </source>
</evidence>
<dbReference type="CDD" id="cd07302">
    <property type="entry name" value="CHD"/>
    <property type="match status" value="1"/>
</dbReference>
<dbReference type="PROSITE" id="PS50125">
    <property type="entry name" value="GUANYLATE_CYCLASE_2"/>
    <property type="match status" value="1"/>
</dbReference>
<dbReference type="InterPro" id="IPR001054">
    <property type="entry name" value="A/G_cyclase"/>
</dbReference>
<evidence type="ECO:0000256" key="8">
    <source>
        <dbReference type="RuleBase" id="RU000405"/>
    </source>
</evidence>
<keyword evidence="6 8" id="KW-0456">Lyase</keyword>
<dbReference type="GO" id="GO:0004383">
    <property type="term" value="F:guanylate cyclase activity"/>
    <property type="evidence" value="ECO:0007669"/>
    <property type="project" value="TreeGrafter"/>
</dbReference>
<evidence type="ECO:0000256" key="5">
    <source>
        <dbReference type="ARBA" id="ARBA00023136"/>
    </source>
</evidence>